<comment type="subcellular location">
    <subcellularLocation>
        <location evidence="10">Cell membrane</location>
        <topology evidence="10">Peripheral membrane protein</topology>
    </subcellularLocation>
    <subcellularLocation>
        <location evidence="2">Membrane</location>
        <topology evidence="2">Peripheral membrane protein</topology>
    </subcellularLocation>
</comment>
<dbReference type="GO" id="GO:0042777">
    <property type="term" value="P:proton motive force-driven plasma membrane ATP synthesis"/>
    <property type="evidence" value="ECO:0007669"/>
    <property type="project" value="UniProtKB-UniRule"/>
</dbReference>
<dbReference type="NCBIfam" id="TIGR01146">
    <property type="entry name" value="ATPsyn_F1gamma"/>
    <property type="match status" value="1"/>
</dbReference>
<evidence type="ECO:0000313" key="12">
    <source>
        <dbReference type="Proteomes" id="UP000298603"/>
    </source>
</evidence>
<dbReference type="SUPFAM" id="SSF52943">
    <property type="entry name" value="ATP synthase (F1-ATPase), gamma subunit"/>
    <property type="match status" value="1"/>
</dbReference>
<name>A0A4D6YLT7_9GAMM</name>
<evidence type="ECO:0000256" key="7">
    <source>
        <dbReference type="ARBA" id="ARBA00023136"/>
    </source>
</evidence>
<evidence type="ECO:0000256" key="3">
    <source>
        <dbReference type="ARBA" id="ARBA00007681"/>
    </source>
</evidence>
<keyword evidence="6 10" id="KW-0406">Ion transport</keyword>
<keyword evidence="10" id="KW-1003">Cell membrane</keyword>
<dbReference type="PANTHER" id="PTHR11693">
    <property type="entry name" value="ATP SYNTHASE GAMMA CHAIN"/>
    <property type="match status" value="1"/>
</dbReference>
<comment type="similarity">
    <text evidence="3 10">Belongs to the ATPase gamma chain family.</text>
</comment>
<keyword evidence="8 10" id="KW-0139">CF(1)</keyword>
<dbReference type="Proteomes" id="UP000298603">
    <property type="component" value="Chromosome"/>
</dbReference>
<dbReference type="GO" id="GO:0005886">
    <property type="term" value="C:plasma membrane"/>
    <property type="evidence" value="ECO:0007669"/>
    <property type="project" value="UniProtKB-SubCell"/>
</dbReference>
<dbReference type="Gene3D" id="1.10.287.80">
    <property type="entry name" value="ATP synthase, gamma subunit, helix hairpin domain"/>
    <property type="match status" value="2"/>
</dbReference>
<evidence type="ECO:0000256" key="6">
    <source>
        <dbReference type="ARBA" id="ARBA00023065"/>
    </source>
</evidence>
<evidence type="ECO:0000256" key="5">
    <source>
        <dbReference type="ARBA" id="ARBA00022781"/>
    </source>
</evidence>
<dbReference type="PRINTS" id="PR00126">
    <property type="entry name" value="ATPASEGAMMA"/>
</dbReference>
<keyword evidence="9 10" id="KW-0066">ATP synthesis</keyword>
<dbReference type="EMBL" id="CP032996">
    <property type="protein sequence ID" value="QCI27020.1"/>
    <property type="molecule type" value="Genomic_DNA"/>
</dbReference>
<keyword evidence="12" id="KW-1185">Reference proteome</keyword>
<dbReference type="InterPro" id="IPR000131">
    <property type="entry name" value="ATP_synth_F1_gsu"/>
</dbReference>
<dbReference type="GO" id="GO:0045259">
    <property type="term" value="C:proton-transporting ATP synthase complex"/>
    <property type="evidence" value="ECO:0007669"/>
    <property type="project" value="UniProtKB-KW"/>
</dbReference>
<comment type="function">
    <text evidence="1 10">Produces ATP from ADP in the presence of a proton gradient across the membrane. The gamma chain is believed to be important in regulating ATPase activity and the flow of protons through the CF(0) complex.</text>
</comment>
<sequence length="292" mass="34608">MANTKIIRNKILSIKNTQKITKTMEMVAISKMKKIKIKSLISLPYLNSLKKIISHFFDGQLQYQHIFLKKKPILKKVGIIILSSNRGLCGNLNNYIFNKVVSIIKKYHNKNIVCDLYIFGMKGFLFFNENYHTNIKKFINYNDNITYIKLISLVEKIITCYKRHDIDKLFIVGNKFNNKNESTSYIFQILPLKSEFFKDSEYTTYHYWDYLYEPDSKITLNFVLYRYILFQIFQCILENMICEQSSRMLIMKTATDNSENIIQELQLLYNKIRQYSITQEIMEIVSGASIIN</sequence>
<evidence type="ECO:0000256" key="8">
    <source>
        <dbReference type="ARBA" id="ARBA00023196"/>
    </source>
</evidence>
<evidence type="ECO:0000256" key="2">
    <source>
        <dbReference type="ARBA" id="ARBA00004170"/>
    </source>
</evidence>
<evidence type="ECO:0000256" key="1">
    <source>
        <dbReference type="ARBA" id="ARBA00003456"/>
    </source>
</evidence>
<dbReference type="Gene3D" id="3.40.1380.10">
    <property type="match status" value="1"/>
</dbReference>
<dbReference type="GO" id="GO:0005524">
    <property type="term" value="F:ATP binding"/>
    <property type="evidence" value="ECO:0007669"/>
    <property type="project" value="UniProtKB-UniRule"/>
</dbReference>
<proteinExistence type="inferred from homology"/>
<dbReference type="OrthoDB" id="9812769at2"/>
<evidence type="ECO:0000256" key="9">
    <source>
        <dbReference type="ARBA" id="ARBA00023310"/>
    </source>
</evidence>
<gene>
    <name evidence="10 11" type="primary">atpG</name>
    <name evidence="11" type="ORF">D9V81_00040</name>
</gene>
<keyword evidence="4 10" id="KW-0813">Transport</keyword>
<dbReference type="PANTHER" id="PTHR11693:SF22">
    <property type="entry name" value="ATP SYNTHASE SUBUNIT GAMMA, MITOCHONDRIAL"/>
    <property type="match status" value="1"/>
</dbReference>
<dbReference type="GO" id="GO:0016787">
    <property type="term" value="F:hydrolase activity"/>
    <property type="evidence" value="ECO:0007669"/>
    <property type="project" value="UniProtKB-KW"/>
</dbReference>
<evidence type="ECO:0000313" key="11">
    <source>
        <dbReference type="EMBL" id="QCI27020.1"/>
    </source>
</evidence>
<comment type="subunit">
    <text evidence="10">F-type ATPases have 2 components, CF(1) - the catalytic core - and CF(0) - the membrane proton channel. CF(1) has five subunits: alpha(3), beta(3), gamma(1), delta(1), epsilon(1). CF(0) has three main subunits: a, b and c.</text>
</comment>
<evidence type="ECO:0000256" key="4">
    <source>
        <dbReference type="ARBA" id="ARBA00022448"/>
    </source>
</evidence>
<protein>
    <recommendedName>
        <fullName evidence="10">ATP synthase gamma chain</fullName>
    </recommendedName>
    <alternativeName>
        <fullName evidence="10">ATP synthase F1 sector gamma subunit</fullName>
    </alternativeName>
    <alternativeName>
        <fullName evidence="10">F-ATPase gamma subunit</fullName>
    </alternativeName>
</protein>
<dbReference type="GO" id="GO:0046933">
    <property type="term" value="F:proton-transporting ATP synthase activity, rotational mechanism"/>
    <property type="evidence" value="ECO:0007669"/>
    <property type="project" value="UniProtKB-UniRule"/>
</dbReference>
<dbReference type="HAMAP" id="MF_00815">
    <property type="entry name" value="ATP_synth_gamma_bact"/>
    <property type="match status" value="1"/>
</dbReference>
<evidence type="ECO:0000256" key="10">
    <source>
        <dbReference type="HAMAP-Rule" id="MF_00815"/>
    </source>
</evidence>
<dbReference type="CDD" id="cd12151">
    <property type="entry name" value="F1-ATPase_gamma"/>
    <property type="match status" value="1"/>
</dbReference>
<keyword evidence="5 10" id="KW-0375">Hydrogen ion transport</keyword>
<dbReference type="AlphaFoldDB" id="A0A4D6YLT7"/>
<dbReference type="RefSeq" id="WP_158349286.1">
    <property type="nucleotide sequence ID" value="NZ_CP032996.1"/>
</dbReference>
<accession>A0A4D6YLT7</accession>
<reference evidence="11 12" key="1">
    <citation type="submission" date="2018-10" db="EMBL/GenBank/DDBJ databases">
        <title>Comparative functional genomics of the obligate endosymbiont Buchnera aphidicola.</title>
        <authorList>
            <person name="Chong R.A."/>
        </authorList>
    </citation>
    <scope>NUCLEOTIDE SEQUENCE [LARGE SCALE GENOMIC DNA]</scope>
    <source>
        <strain evidence="11 12">Tma</strain>
    </source>
</reference>
<keyword evidence="7 10" id="KW-0472">Membrane</keyword>
<dbReference type="Pfam" id="PF00231">
    <property type="entry name" value="ATP-synt"/>
    <property type="match status" value="1"/>
</dbReference>
<organism evidence="11 12">
    <name type="scientific">Buchnera aphidicola</name>
    <name type="common">Therioaphis trifolii</name>
    <dbReference type="NCBI Taxonomy" id="1241884"/>
    <lineage>
        <taxon>Bacteria</taxon>
        <taxon>Pseudomonadati</taxon>
        <taxon>Pseudomonadota</taxon>
        <taxon>Gammaproteobacteria</taxon>
        <taxon>Enterobacterales</taxon>
        <taxon>Erwiniaceae</taxon>
        <taxon>Buchnera</taxon>
    </lineage>
</organism>
<dbReference type="InterPro" id="IPR035968">
    <property type="entry name" value="ATP_synth_F1_ATPase_gsu"/>
</dbReference>
<keyword evidence="11" id="KW-0378">Hydrolase</keyword>